<evidence type="ECO:0000313" key="2">
    <source>
        <dbReference type="Proteomes" id="UP001153678"/>
    </source>
</evidence>
<reference evidence="1" key="1">
    <citation type="submission" date="2022-08" db="EMBL/GenBank/DDBJ databases">
        <authorList>
            <person name="Kallberg Y."/>
            <person name="Tangrot J."/>
            <person name="Rosling A."/>
        </authorList>
    </citation>
    <scope>NUCLEOTIDE SEQUENCE</scope>
    <source>
        <strain evidence="1">Wild A</strain>
    </source>
</reference>
<keyword evidence="2" id="KW-1185">Reference proteome</keyword>
<name>A0A9W4T9S2_9GLOM</name>
<sequence>GCQTTAFNPIQLSSLTNTLKDNKLYILALAYAAASVNGSANNKPLFLFDGLTYRILEDHY</sequence>
<organism evidence="1 2">
    <name type="scientific">Funneliformis geosporum</name>
    <dbReference type="NCBI Taxonomy" id="1117311"/>
    <lineage>
        <taxon>Eukaryota</taxon>
        <taxon>Fungi</taxon>
        <taxon>Fungi incertae sedis</taxon>
        <taxon>Mucoromycota</taxon>
        <taxon>Glomeromycotina</taxon>
        <taxon>Glomeromycetes</taxon>
        <taxon>Glomerales</taxon>
        <taxon>Glomeraceae</taxon>
        <taxon>Funneliformis</taxon>
    </lineage>
</organism>
<proteinExistence type="predicted"/>
<feature type="non-terminal residue" evidence="1">
    <location>
        <position position="60"/>
    </location>
</feature>
<protein>
    <submittedName>
        <fullName evidence="1">19128_t:CDS:1</fullName>
    </submittedName>
</protein>
<dbReference type="EMBL" id="CAMKVN010019795">
    <property type="protein sequence ID" value="CAI2198898.1"/>
    <property type="molecule type" value="Genomic_DNA"/>
</dbReference>
<evidence type="ECO:0000313" key="1">
    <source>
        <dbReference type="EMBL" id="CAI2198898.1"/>
    </source>
</evidence>
<accession>A0A9W4T9S2</accession>
<dbReference type="AlphaFoldDB" id="A0A9W4T9S2"/>
<gene>
    <name evidence="1" type="ORF">FWILDA_LOCUS18803</name>
</gene>
<dbReference type="Proteomes" id="UP001153678">
    <property type="component" value="Unassembled WGS sequence"/>
</dbReference>
<comment type="caution">
    <text evidence="1">The sequence shown here is derived from an EMBL/GenBank/DDBJ whole genome shotgun (WGS) entry which is preliminary data.</text>
</comment>